<evidence type="ECO:0000256" key="4">
    <source>
        <dbReference type="ARBA" id="ARBA00051415"/>
    </source>
</evidence>
<keyword evidence="12" id="KW-1185">Reference proteome</keyword>
<feature type="domain" description="Glycoside hydrolase family 65 central catalytic" evidence="9">
    <location>
        <begin position="293"/>
        <end position="511"/>
    </location>
</feature>
<evidence type="ECO:0000256" key="2">
    <source>
        <dbReference type="ARBA" id="ARBA00022801"/>
    </source>
</evidence>
<dbReference type="PANTHER" id="PTHR11051:SF8">
    <property type="entry name" value="PROTEIN-GLUCOSYLGALACTOSYLHYDROXYLYSINE GLUCOSIDASE"/>
    <property type="match status" value="1"/>
</dbReference>
<comment type="similarity">
    <text evidence="1">Belongs to the glycosyl hydrolase 65 family.</text>
</comment>
<evidence type="ECO:0000256" key="6">
    <source>
        <dbReference type="ARBA" id="ARBA00066430"/>
    </source>
</evidence>
<evidence type="ECO:0000256" key="5">
    <source>
        <dbReference type="ARBA" id="ARBA00053339"/>
    </source>
</evidence>
<evidence type="ECO:0000256" key="1">
    <source>
        <dbReference type="ARBA" id="ARBA00006768"/>
    </source>
</evidence>
<dbReference type="Pfam" id="PF03633">
    <property type="entry name" value="Glyco_hydro_65C"/>
    <property type="match status" value="2"/>
</dbReference>
<evidence type="ECO:0000313" key="12">
    <source>
        <dbReference type="Proteomes" id="UP000275408"/>
    </source>
</evidence>
<protein>
    <recommendedName>
        <fullName evidence="7">Protein-glucosylgalactosylhydroxylysine glucosidase</fullName>
        <ecNumber evidence="6">3.2.1.107</ecNumber>
    </recommendedName>
    <alternativeName>
        <fullName evidence="8">Acid trehalase-like protein 1</fullName>
    </alternativeName>
</protein>
<evidence type="ECO:0000313" key="11">
    <source>
        <dbReference type="EMBL" id="RMX48446.1"/>
    </source>
</evidence>
<dbReference type="Gene3D" id="2.60.420.10">
    <property type="entry name" value="Maltose phosphorylase, domain 3"/>
    <property type="match status" value="2"/>
</dbReference>
<dbReference type="InterPro" id="IPR008928">
    <property type="entry name" value="6-hairpin_glycosidase_sf"/>
</dbReference>
<dbReference type="GO" id="GO:0005975">
    <property type="term" value="P:carbohydrate metabolic process"/>
    <property type="evidence" value="ECO:0007669"/>
    <property type="project" value="InterPro"/>
</dbReference>
<feature type="domain" description="Glycoside hydrolase family 65 C-terminal" evidence="10">
    <location>
        <begin position="1354"/>
        <end position="1404"/>
    </location>
</feature>
<dbReference type="SUPFAM" id="SSF48208">
    <property type="entry name" value="Six-hairpin glycosidases"/>
    <property type="match status" value="2"/>
</dbReference>
<accession>A0A3M6U4B9</accession>
<reference evidence="11 12" key="1">
    <citation type="journal article" date="2018" name="Sci. Rep.">
        <title>Comparative analysis of the Pocillopora damicornis genome highlights role of immune system in coral evolution.</title>
        <authorList>
            <person name="Cunning R."/>
            <person name="Bay R.A."/>
            <person name="Gillette P."/>
            <person name="Baker A.C."/>
            <person name="Traylor-Knowles N."/>
        </authorList>
    </citation>
    <scope>NUCLEOTIDE SEQUENCE [LARGE SCALE GENOMIC DNA]</scope>
    <source>
        <strain evidence="11">RSMAS</strain>
        <tissue evidence="11">Whole animal</tissue>
    </source>
</reference>
<gene>
    <name evidence="11" type="ORF">pdam_00015190</name>
</gene>
<dbReference type="Proteomes" id="UP000275408">
    <property type="component" value="Unassembled WGS sequence"/>
</dbReference>
<organism evidence="11 12">
    <name type="scientific">Pocillopora damicornis</name>
    <name type="common">Cauliflower coral</name>
    <name type="synonym">Millepora damicornis</name>
    <dbReference type="NCBI Taxonomy" id="46731"/>
    <lineage>
        <taxon>Eukaryota</taxon>
        <taxon>Metazoa</taxon>
        <taxon>Cnidaria</taxon>
        <taxon>Anthozoa</taxon>
        <taxon>Hexacorallia</taxon>
        <taxon>Scleractinia</taxon>
        <taxon>Astrocoeniina</taxon>
        <taxon>Pocilloporidae</taxon>
        <taxon>Pocillopora</taxon>
    </lineage>
</organism>
<comment type="caution">
    <text evidence="11">The sequence shown here is derived from an EMBL/GenBank/DDBJ whole genome shotgun (WGS) entry which is preliminary data.</text>
</comment>
<dbReference type="GO" id="GO:0047402">
    <property type="term" value="F:protein-glucosylgalactosylhydroxylysine glucosidase activity"/>
    <property type="evidence" value="ECO:0007669"/>
    <property type="project" value="UniProtKB-EC"/>
</dbReference>
<dbReference type="Gene3D" id="1.50.10.10">
    <property type="match status" value="2"/>
</dbReference>
<evidence type="ECO:0000256" key="7">
    <source>
        <dbReference type="ARBA" id="ARBA00071505"/>
    </source>
</evidence>
<evidence type="ECO:0000256" key="3">
    <source>
        <dbReference type="ARBA" id="ARBA00023295"/>
    </source>
</evidence>
<dbReference type="EMBL" id="RCHS01002274">
    <property type="protein sequence ID" value="RMX48446.1"/>
    <property type="molecule type" value="Genomic_DNA"/>
</dbReference>
<feature type="domain" description="Glycoside hydrolase family 65 central catalytic" evidence="9">
    <location>
        <begin position="1035"/>
        <end position="1245"/>
    </location>
</feature>
<feature type="domain" description="Glycoside hydrolase family 65 C-terminal" evidence="10">
    <location>
        <begin position="619"/>
        <end position="667"/>
    </location>
</feature>
<keyword evidence="3" id="KW-0326">Glycosidase</keyword>
<dbReference type="InterPro" id="IPR005195">
    <property type="entry name" value="Glyco_hydro_65_M"/>
</dbReference>
<comment type="function">
    <text evidence="5">Catalyzes the hydrolysis of glucose from the disaccharide unit linked to hydroxylysine residues of collagen and collagen-like proteins.</text>
</comment>
<name>A0A3M6U4B9_POCDA</name>
<dbReference type="EC" id="3.2.1.107" evidence="6"/>
<dbReference type="STRING" id="46731.A0A3M6U4B9"/>
<evidence type="ECO:0000259" key="10">
    <source>
        <dbReference type="Pfam" id="PF03633"/>
    </source>
</evidence>
<evidence type="ECO:0000259" key="9">
    <source>
        <dbReference type="Pfam" id="PF03632"/>
    </source>
</evidence>
<proteinExistence type="inferred from homology"/>
<dbReference type="OrthoDB" id="200349at2759"/>
<dbReference type="InterPro" id="IPR005194">
    <property type="entry name" value="Glyco_hydro_65_C"/>
</dbReference>
<comment type="catalytic activity">
    <reaction evidence="4">
        <text>(5R)-5-O-[alpha-D-glucosyl-(1-&gt;2)-beta-D-galactosyl]-5-hydroxy-L-lysyl-[collagen] + H2O = (5R)-5-O-(beta-D-galactosyl)-5-hydroxy-L-lysyl-[collagen] + D-glucose</text>
        <dbReference type="Rhea" id="RHEA:11068"/>
        <dbReference type="Rhea" id="RHEA-COMP:12753"/>
        <dbReference type="Rhea" id="RHEA-COMP:12754"/>
        <dbReference type="ChEBI" id="CHEBI:4167"/>
        <dbReference type="ChEBI" id="CHEBI:15377"/>
        <dbReference type="ChEBI" id="CHEBI:133443"/>
        <dbReference type="ChEBI" id="CHEBI:133452"/>
        <dbReference type="EC" id="3.2.1.107"/>
    </reaction>
</comment>
<dbReference type="PANTHER" id="PTHR11051">
    <property type="entry name" value="GLYCOSYL HYDROLASE-RELATED"/>
    <property type="match status" value="1"/>
</dbReference>
<dbReference type="Pfam" id="PF03632">
    <property type="entry name" value="Glyco_hydro_65m"/>
    <property type="match status" value="2"/>
</dbReference>
<keyword evidence="2" id="KW-0378">Hydrolase</keyword>
<evidence type="ECO:0000256" key="8">
    <source>
        <dbReference type="ARBA" id="ARBA00079982"/>
    </source>
</evidence>
<sequence length="1455" mass="164663">MTASSPTRFVTDTLPTDHQRVTVLQSKNGTFMPSVANGYIGTVIYSDTVHVSGVFNGKAYPKEKDVYPLYFYQHAHRARIPSTTSIDFTVEGVQGKTSYALDVLEGVFYKWLTADRLYVEQRIYAHRSRKNLLIVEISTKNNAGREFMMSLSSNQGASSVDIGFKTAGSNRPGALAAVGMVNETEEAGSMRANLAMVWSELEVNKPLTIKATSEEQTWYYITSIATNLDTKFNPLSEALFQWDEAVLVKEHLLEEHKAAWKALWDTGRIEIEGDLEMAQAVYGSLYYILSSTRHDWPYGLSPGGLPAAEEYMGHTFWDQDIWMYPPLVLLHPDLARSSLRYRSERLPAARRIAKEFGYKGAMFPWESSYTGLETSPGARYGKNQIHINGDIAFAVIQFWRASKDVNWLRQVGYPLLYQTAEYWASRVENDVVNDRYIINHVMPPDEYHYPVNNSVYTNVVAKINLLFAKEAADILGKEVPKEWLTIAEKMYIPFDSENSYHPEYEGYTLDKEVKQADTILIGYPLMYEMDRKVRYNDLKLYEERTDPDGPAMTHSMFAIGWLDLGENTKAVKPFLKNYANIRGPFKVWTERRDIWGAVNFITGAGGFLQTIIYGYGGFRLKSSGLAFNPSLPPNVTKMTTTVHYLGSVMDVAVTEEAITFTLLFSGPVSPGLDVITLKGVFSLERDFPVTVDRAKGIISVRQAKPCTQFNYKMNLSGCSVALALLLVGAVPTVYSIPAVGTPTRFVTDKLPEQNSPSTVLSSRNGNFMASVANGYVGTVIYSDTVHVSGVYNGKAYQKKYPIYPIDLYEHPHRARIPSTASLNFKIRKTPGNTSYALDVYEGVFYKWFEAVNLTVEQRIYAHRTRKNLLIVELTAKNNAGREFLMDLTPNMGYITQDIDFYMKESNRAEALAGVGLVRQTEEHGSVRPNVAIVWKYLDSSHPLTITASSDEQTWYYITSIATNLDTKFNPLSEALFQWDEAMLVKEKLLAEHKAAWKALWDTGRIEIEGDLEMAQAVYGSMYYILSSTRHDWPYGLSPGGLPASEEYMGHTFWDQDIWMYPPLVLLHPDLARSSVRYRKERLPAARRIAKEYGYKGAMFPWESSFTGLETSPGEVYAKNQNHITGDIALAAKMLWHATKDLHWLREVGFPLTYQTAEYWASRVEYDPEKDRYIINHVMPPDEYHYPVNNSFFTNVVAKINLLFAKEAAEILGKKVPEVWSTIAEKIYIPFNSKYNYHPEFEGYVANVIVKQADVILVGFPLMYQMDKQVRYNDLTFYERLTDPEGPAMTHAMFAIGWLEAGEEKKAETAFFKNYANIQGPFKVWSERRNGKGAVNFITGAGGFLQAVIYGYGGFRIRSDGLYFNSTLPPGTTKLTLSLHYLGCSLKFELQDTNVTFALVSNGPISPDLEVSTKQGVFALRREKPVTLETKDGVVRKRVSTIQSEIPQSVKELHNF</sequence>
<dbReference type="InterPro" id="IPR012341">
    <property type="entry name" value="6hp_glycosidase-like_sf"/>
</dbReference>
<dbReference type="FunFam" id="1.50.10.10:FF:000023">
    <property type="entry name" value="Protein-glucosylgalactosylhydroxylysine glucosidase"/>
    <property type="match status" value="2"/>
</dbReference>